<proteinExistence type="predicted"/>
<organism evidence="3 4">
    <name type="scientific">Paraburkholderia sprentiae WSM5005</name>
    <dbReference type="NCBI Taxonomy" id="754502"/>
    <lineage>
        <taxon>Bacteria</taxon>
        <taxon>Pseudomonadati</taxon>
        <taxon>Pseudomonadota</taxon>
        <taxon>Betaproteobacteria</taxon>
        <taxon>Burkholderiales</taxon>
        <taxon>Burkholderiaceae</taxon>
        <taxon>Paraburkholderia</taxon>
    </lineage>
</organism>
<dbReference type="RefSeq" id="WP_027195889.1">
    <property type="nucleotide sequence ID" value="NZ_CP017562.2"/>
</dbReference>
<keyword evidence="4" id="KW-1185">Reference proteome</keyword>
<evidence type="ECO:0000259" key="2">
    <source>
        <dbReference type="Pfam" id="PF00561"/>
    </source>
</evidence>
<dbReference type="Gene3D" id="3.40.50.1820">
    <property type="entry name" value="alpha/beta hydrolase"/>
    <property type="match status" value="1"/>
</dbReference>
<dbReference type="Proteomes" id="UP000179860">
    <property type="component" value="Chromosome 2"/>
</dbReference>
<dbReference type="AlphaFoldDB" id="A0A1I9YQD2"/>
<feature type="domain" description="AB hydrolase-1" evidence="2">
    <location>
        <begin position="48"/>
        <end position="128"/>
    </location>
</feature>
<dbReference type="SUPFAM" id="SSF53474">
    <property type="entry name" value="alpha/beta-Hydrolases"/>
    <property type="match status" value="1"/>
</dbReference>
<dbReference type="OrthoDB" id="5290302at2"/>
<evidence type="ECO:0000256" key="1">
    <source>
        <dbReference type="SAM" id="MobiDB-lite"/>
    </source>
</evidence>
<reference evidence="3" key="1">
    <citation type="submission" date="2016-09" db="EMBL/GenBank/DDBJ databases">
        <title>The Complete Genome of Burkholderia sprentiae wsm5005.</title>
        <authorList>
            <person name="De Meyer S."/>
            <person name="Wang P."/>
            <person name="Terpolilli J."/>
        </authorList>
    </citation>
    <scope>NUCLEOTIDE SEQUENCE [LARGE SCALE GENOMIC DNA]</scope>
    <source>
        <strain evidence="3">WSM5005</strain>
    </source>
</reference>
<reference evidence="3" key="2">
    <citation type="submission" date="2021-06" db="EMBL/GenBank/DDBJ databases">
        <authorList>
            <person name="Rogers T.H."/>
            <person name="Ramsay J.P."/>
            <person name="Wang P."/>
            <person name="Terpolilli J."/>
        </authorList>
    </citation>
    <scope>NUCLEOTIDE SEQUENCE</scope>
    <source>
        <strain evidence="3">WSM5005</strain>
    </source>
</reference>
<gene>
    <name evidence="3" type="ORF">BJG93_23880</name>
</gene>
<dbReference type="GO" id="GO:0016787">
    <property type="term" value="F:hydrolase activity"/>
    <property type="evidence" value="ECO:0007669"/>
    <property type="project" value="UniProtKB-KW"/>
</dbReference>
<dbReference type="EMBL" id="CP017562">
    <property type="protein sequence ID" value="APA88408.1"/>
    <property type="molecule type" value="Genomic_DNA"/>
</dbReference>
<feature type="compositionally biased region" description="Low complexity" evidence="1">
    <location>
        <begin position="276"/>
        <end position="288"/>
    </location>
</feature>
<dbReference type="Pfam" id="PF00561">
    <property type="entry name" value="Abhydrolase_1"/>
    <property type="match status" value="1"/>
</dbReference>
<keyword evidence="3" id="KW-0378">Hydrolase</keyword>
<dbReference type="STRING" id="754502.BJG93_23880"/>
<evidence type="ECO:0000313" key="4">
    <source>
        <dbReference type="Proteomes" id="UP000179860"/>
    </source>
</evidence>
<dbReference type="InterPro" id="IPR000073">
    <property type="entry name" value="AB_hydrolase_1"/>
</dbReference>
<evidence type="ECO:0000313" key="3">
    <source>
        <dbReference type="EMBL" id="APA88408.1"/>
    </source>
</evidence>
<dbReference type="InterPro" id="IPR029058">
    <property type="entry name" value="AB_hydrolase_fold"/>
</dbReference>
<protein>
    <submittedName>
        <fullName evidence="3">Alpha/beta hydrolase</fullName>
    </submittedName>
</protein>
<sequence>MSTWILLRGLTRETRHWGRLPAALHETLGQLPADCLREATATATAMSATGLRLLLLDLPGNGEYARRRAPASVAGMVAFVRHAALETGVPGPYNVVAMSLGGMVATDWAQRHPGEIERLVLINTSMRPFSRPHQRLRPSSWPGLLGVAAHWGDAAEAESGIHRITCNNVDTLGADLTAWTAIRRSAPVSRANALRQLWAAARFSAGSAAPCCARLILSSRADGLVNPVCSAKLAAAWGAPHREHPWAGHDLPHDDPAWTAEQIRAWLTRRAEDSDAAAPAPARAKPAG</sequence>
<accession>A0A1I9YQD2</accession>
<feature type="region of interest" description="Disordered" evidence="1">
    <location>
        <begin position="269"/>
        <end position="288"/>
    </location>
</feature>
<dbReference type="PRINTS" id="PR00111">
    <property type="entry name" value="ABHYDROLASE"/>
</dbReference>
<dbReference type="KEGG" id="pspw:BJG93_23880"/>
<name>A0A1I9YQD2_9BURK</name>